<dbReference type="Proteomes" id="UP000019374">
    <property type="component" value="Unassembled WGS sequence"/>
</dbReference>
<dbReference type="EMBL" id="KE652284">
    <property type="protein sequence ID" value="EQL02648.1"/>
    <property type="molecule type" value="Genomic_DNA"/>
</dbReference>
<organism evidence="3 4">
    <name type="scientific">Ophiocordyceps sinensis (strain Co18 / CGMCC 3.14243)</name>
    <name type="common">Yarsagumba caterpillar fungus</name>
    <name type="synonym">Hirsutella sinensis</name>
    <dbReference type="NCBI Taxonomy" id="911162"/>
    <lineage>
        <taxon>Eukaryota</taxon>
        <taxon>Fungi</taxon>
        <taxon>Dikarya</taxon>
        <taxon>Ascomycota</taxon>
        <taxon>Pezizomycotina</taxon>
        <taxon>Sordariomycetes</taxon>
        <taxon>Hypocreomycetidae</taxon>
        <taxon>Hypocreales</taxon>
        <taxon>Ophiocordycipitaceae</taxon>
        <taxon>Ophiocordyceps</taxon>
    </lineage>
</organism>
<dbReference type="AlphaFoldDB" id="T5ALF7"/>
<proteinExistence type="inferred from homology"/>
<dbReference type="InterPro" id="IPR016805">
    <property type="entry name" value="MIX23_fungal"/>
</dbReference>
<evidence type="ECO:0000256" key="1">
    <source>
        <dbReference type="ARBA" id="ARBA00024204"/>
    </source>
</evidence>
<dbReference type="eggNOG" id="KOG4613">
    <property type="taxonomic scope" value="Eukaryota"/>
</dbReference>
<evidence type="ECO:0000313" key="3">
    <source>
        <dbReference type="EMBL" id="EQL02648.1"/>
    </source>
</evidence>
<evidence type="ECO:0000313" key="4">
    <source>
        <dbReference type="Proteomes" id="UP000019374"/>
    </source>
</evidence>
<gene>
    <name evidence="3" type="ORF">OCS_01629</name>
</gene>
<protein>
    <submittedName>
        <fullName evidence="3">Caffeine-induced death protein 2</fullName>
    </submittedName>
</protein>
<feature type="region of interest" description="Disordered" evidence="2">
    <location>
        <begin position="202"/>
        <end position="226"/>
    </location>
</feature>
<feature type="region of interest" description="Disordered" evidence="2">
    <location>
        <begin position="1"/>
        <end position="38"/>
    </location>
</feature>
<feature type="compositionally biased region" description="Polar residues" evidence="2">
    <location>
        <begin position="26"/>
        <end position="38"/>
    </location>
</feature>
<comment type="similarity">
    <text evidence="1">Belongs to the MIX23 family.</text>
</comment>
<sequence length="226" mass="25545">MAGLLWKSEAPATDASSRSSPPPRLQTMTQPANHRSLTPQFRFSSGTLRNFLRLSRSSVDDSITQNLNALVTPAEGGFDPRSTSRRAWVPPSRQISSETCQSFKDKVLFPAWQARTDVLDYCGLVATSPDPDDPEAMLRKMENQRDRERVVNERLDPYSGRFFPREARKQTLAMLIRQERDVESVVRSRTWDVVQRRCASSSESWEDAVGQWHDAQAPSATSGSRM</sequence>
<dbReference type="PIRSF" id="PIRSF022603">
    <property type="entry name" value="UCP022603"/>
    <property type="match status" value="1"/>
</dbReference>
<dbReference type="GO" id="GO:0005758">
    <property type="term" value="C:mitochondrial intermembrane space"/>
    <property type="evidence" value="ECO:0007669"/>
    <property type="project" value="InterPro"/>
</dbReference>
<dbReference type="OrthoDB" id="5593818at2759"/>
<evidence type="ECO:0000256" key="2">
    <source>
        <dbReference type="SAM" id="MobiDB-lite"/>
    </source>
</evidence>
<dbReference type="PANTHER" id="PTHR31905:SF2">
    <property type="entry name" value="PROTEIN MIX23"/>
    <property type="match status" value="1"/>
</dbReference>
<dbReference type="PANTHER" id="PTHR31905">
    <property type="entry name" value="COILED-COIL DOMAIN-CONTAINING PROTEIN 58"/>
    <property type="match status" value="1"/>
</dbReference>
<reference evidence="3 4" key="1">
    <citation type="journal article" date="2013" name="Chin. Sci. Bull.">
        <title>Genome survey uncovers the secrets of sex and lifestyle in caterpillar fungus.</title>
        <authorList>
            <person name="Hu X."/>
            <person name="Zhang Y."/>
            <person name="Xiao G."/>
            <person name="Zheng P."/>
            <person name="Xia Y."/>
            <person name="Zhang X."/>
            <person name="St Leger R.J."/>
            <person name="Liu X."/>
            <person name="Wang C."/>
        </authorList>
    </citation>
    <scope>NUCLEOTIDE SEQUENCE [LARGE SCALE GENOMIC DNA]</scope>
    <source>
        <strain evidence="4">Co18 / CGMCC 3.14243</strain>
        <tissue evidence="3">Fruit-body</tissue>
    </source>
</reference>
<dbReference type="Pfam" id="PF09774">
    <property type="entry name" value="MIX23"/>
    <property type="match status" value="1"/>
</dbReference>
<dbReference type="InterPro" id="IPR019171">
    <property type="entry name" value="MIX23"/>
</dbReference>
<name>T5ALF7_OPHSC</name>
<accession>T5ALF7</accession>
<dbReference type="HOGENOM" id="CLU_081050_1_0_1"/>